<keyword evidence="2" id="KW-1003">Cell membrane</keyword>
<feature type="transmembrane region" description="Helical" evidence="6">
    <location>
        <begin position="296"/>
        <end position="313"/>
    </location>
</feature>
<feature type="transmembrane region" description="Helical" evidence="6">
    <location>
        <begin position="89"/>
        <end position="107"/>
    </location>
</feature>
<evidence type="ECO:0000313" key="8">
    <source>
        <dbReference type="Proteomes" id="UP001596494"/>
    </source>
</evidence>
<dbReference type="RefSeq" id="WP_289216641.1">
    <property type="nucleotide sequence ID" value="NZ_JAPVRC010000007.1"/>
</dbReference>
<evidence type="ECO:0000313" key="7">
    <source>
        <dbReference type="EMBL" id="MFC7321642.1"/>
    </source>
</evidence>
<dbReference type="Proteomes" id="UP001596494">
    <property type="component" value="Unassembled WGS sequence"/>
</dbReference>
<feature type="transmembrane region" description="Helical" evidence="6">
    <location>
        <begin position="179"/>
        <end position="199"/>
    </location>
</feature>
<feature type="transmembrane region" description="Helical" evidence="6">
    <location>
        <begin position="388"/>
        <end position="410"/>
    </location>
</feature>
<feature type="transmembrane region" description="Helical" evidence="6">
    <location>
        <begin position="21"/>
        <end position="42"/>
    </location>
</feature>
<dbReference type="CDD" id="cd06173">
    <property type="entry name" value="MFS_MefA_like"/>
    <property type="match status" value="1"/>
</dbReference>
<comment type="caution">
    <text evidence="7">The sequence shown here is derived from an EMBL/GenBank/DDBJ whole genome shotgun (WGS) entry which is preliminary data.</text>
</comment>
<protein>
    <submittedName>
        <fullName evidence="7">MFS transporter</fullName>
    </submittedName>
</protein>
<accession>A0ABW2K7D6</accession>
<proteinExistence type="predicted"/>
<keyword evidence="3 6" id="KW-0812">Transmembrane</keyword>
<keyword evidence="4 6" id="KW-1133">Transmembrane helix</keyword>
<evidence type="ECO:0000256" key="6">
    <source>
        <dbReference type="SAM" id="Phobius"/>
    </source>
</evidence>
<dbReference type="EMBL" id="JBHTBY010000011">
    <property type="protein sequence ID" value="MFC7321642.1"/>
    <property type="molecule type" value="Genomic_DNA"/>
</dbReference>
<feature type="transmembrane region" description="Helical" evidence="6">
    <location>
        <begin position="153"/>
        <end position="173"/>
    </location>
</feature>
<evidence type="ECO:0000256" key="5">
    <source>
        <dbReference type="ARBA" id="ARBA00023136"/>
    </source>
</evidence>
<keyword evidence="5 6" id="KW-0472">Membrane</keyword>
<dbReference type="InterPro" id="IPR036259">
    <property type="entry name" value="MFS_trans_sf"/>
</dbReference>
<dbReference type="PANTHER" id="PTHR23513:SF6">
    <property type="entry name" value="MAJOR FACILITATOR SUPERFAMILY ASSOCIATED DOMAIN-CONTAINING PROTEIN"/>
    <property type="match status" value="1"/>
</dbReference>
<evidence type="ECO:0000256" key="4">
    <source>
        <dbReference type="ARBA" id="ARBA00022989"/>
    </source>
</evidence>
<dbReference type="SUPFAM" id="SSF103473">
    <property type="entry name" value="MFS general substrate transporter"/>
    <property type="match status" value="1"/>
</dbReference>
<dbReference type="Gene3D" id="1.20.1250.20">
    <property type="entry name" value="MFS general substrate transporter like domains"/>
    <property type="match status" value="1"/>
</dbReference>
<dbReference type="PANTHER" id="PTHR23513">
    <property type="entry name" value="INTEGRAL MEMBRANE EFFLUX PROTEIN-RELATED"/>
    <property type="match status" value="1"/>
</dbReference>
<feature type="transmembrane region" description="Helical" evidence="6">
    <location>
        <begin position="362"/>
        <end position="382"/>
    </location>
</feature>
<evidence type="ECO:0000256" key="1">
    <source>
        <dbReference type="ARBA" id="ARBA00004651"/>
    </source>
</evidence>
<gene>
    <name evidence="7" type="ORF">ACFQMN_12220</name>
</gene>
<sequence>MDTLNQAETLTPVPLSKSKSFVLLLFTTVVSSLSLSMFMFIQSWYVVEGLGMKAALGLVLVCLTSMRMVSMVIGGVVADRSSQIKIMSFSDLSLSFLIILLAGFFMYMSEVPIWVLAVNAAFFGGCGGLFEPARDALLPKVVQVEQLTRANSVLQGSIQIALFTGPLLTGVLINFFSYSFVLFMIGLLLCFSGVSVLFIKKRSEAQEKKAEESFKFQLREGFTYTWQSPLLRALFIITIIVNLFLSGPLLMGLPIFVESVLNGSSVDFSIVQGGFTFGMILGSVVIGMMNIQRKRGAYALYLIALQGLGMLLFSQAASIVIAVGIIVLIGMLNPAVNIPLISMVQSFAEPSKVGRVMSLIRTGSLGLIPLSYAVTSFFLGVGVPIQNIMAWSSIPLILSVMVLYFAYPILRSAD</sequence>
<comment type="subcellular location">
    <subcellularLocation>
        <location evidence="1">Cell membrane</location>
        <topology evidence="1">Multi-pass membrane protein</topology>
    </subcellularLocation>
</comment>
<feature type="transmembrane region" description="Helical" evidence="6">
    <location>
        <begin position="54"/>
        <end position="77"/>
    </location>
</feature>
<dbReference type="InterPro" id="IPR011701">
    <property type="entry name" value="MFS"/>
</dbReference>
<feature type="transmembrane region" description="Helical" evidence="6">
    <location>
        <begin position="113"/>
        <end position="132"/>
    </location>
</feature>
<feature type="transmembrane region" description="Helical" evidence="6">
    <location>
        <begin position="319"/>
        <end position="341"/>
    </location>
</feature>
<evidence type="ECO:0000256" key="3">
    <source>
        <dbReference type="ARBA" id="ARBA00022692"/>
    </source>
</evidence>
<organism evidence="7 8">
    <name type="scientific">Halobacillus campisalis</name>
    <dbReference type="NCBI Taxonomy" id="435909"/>
    <lineage>
        <taxon>Bacteria</taxon>
        <taxon>Bacillati</taxon>
        <taxon>Bacillota</taxon>
        <taxon>Bacilli</taxon>
        <taxon>Bacillales</taxon>
        <taxon>Bacillaceae</taxon>
        <taxon>Halobacillus</taxon>
    </lineage>
</organism>
<feature type="transmembrane region" description="Helical" evidence="6">
    <location>
        <begin position="269"/>
        <end position="289"/>
    </location>
</feature>
<dbReference type="Pfam" id="PF07690">
    <property type="entry name" value="MFS_1"/>
    <property type="match status" value="1"/>
</dbReference>
<name>A0ABW2K7D6_9BACI</name>
<feature type="transmembrane region" description="Helical" evidence="6">
    <location>
        <begin position="233"/>
        <end position="257"/>
    </location>
</feature>
<evidence type="ECO:0000256" key="2">
    <source>
        <dbReference type="ARBA" id="ARBA00022475"/>
    </source>
</evidence>
<reference evidence="8" key="1">
    <citation type="journal article" date="2019" name="Int. J. Syst. Evol. Microbiol.">
        <title>The Global Catalogue of Microorganisms (GCM) 10K type strain sequencing project: providing services to taxonomists for standard genome sequencing and annotation.</title>
        <authorList>
            <consortium name="The Broad Institute Genomics Platform"/>
            <consortium name="The Broad Institute Genome Sequencing Center for Infectious Disease"/>
            <person name="Wu L."/>
            <person name="Ma J."/>
        </authorList>
    </citation>
    <scope>NUCLEOTIDE SEQUENCE [LARGE SCALE GENOMIC DNA]</scope>
    <source>
        <strain evidence="8">CCUG 73951</strain>
    </source>
</reference>
<keyword evidence="8" id="KW-1185">Reference proteome</keyword>